<evidence type="ECO:0000256" key="1">
    <source>
        <dbReference type="ARBA" id="ARBA00022670"/>
    </source>
</evidence>
<dbReference type="GO" id="GO:0005524">
    <property type="term" value="F:ATP binding"/>
    <property type="evidence" value="ECO:0007669"/>
    <property type="project" value="InterPro"/>
</dbReference>
<feature type="compositionally biased region" description="Low complexity" evidence="4">
    <location>
        <begin position="794"/>
        <end position="808"/>
    </location>
</feature>
<dbReference type="PROSITE" id="PS51786">
    <property type="entry name" value="LON_PROTEOLYTIC"/>
    <property type="match status" value="1"/>
</dbReference>
<evidence type="ECO:0000259" key="5">
    <source>
        <dbReference type="PROSITE" id="PS51786"/>
    </source>
</evidence>
<dbReference type="SUPFAM" id="SSF52540">
    <property type="entry name" value="P-loop containing nucleoside triphosphate hydrolases"/>
    <property type="match status" value="1"/>
</dbReference>
<comment type="similarity">
    <text evidence="2">Belongs to the peptidase S16 family.</text>
</comment>
<feature type="coiled-coil region" evidence="3">
    <location>
        <begin position="202"/>
        <end position="229"/>
    </location>
</feature>
<dbReference type="InterPro" id="IPR008269">
    <property type="entry name" value="Lon_proteolytic"/>
</dbReference>
<dbReference type="GO" id="GO:0004176">
    <property type="term" value="F:ATP-dependent peptidase activity"/>
    <property type="evidence" value="ECO:0007669"/>
    <property type="project" value="UniProtKB-UniRule"/>
</dbReference>
<feature type="domain" description="Lon proteolytic" evidence="5">
    <location>
        <begin position="556"/>
        <end position="751"/>
    </location>
</feature>
<dbReference type="Gene3D" id="3.40.50.300">
    <property type="entry name" value="P-loop containing nucleotide triphosphate hydrolases"/>
    <property type="match status" value="2"/>
</dbReference>
<evidence type="ECO:0000313" key="7">
    <source>
        <dbReference type="Proteomes" id="UP000460298"/>
    </source>
</evidence>
<evidence type="ECO:0000256" key="4">
    <source>
        <dbReference type="SAM" id="MobiDB-lite"/>
    </source>
</evidence>
<evidence type="ECO:0000256" key="3">
    <source>
        <dbReference type="SAM" id="Coils"/>
    </source>
</evidence>
<dbReference type="EC" id="3.4.21.53" evidence="2"/>
<dbReference type="PANTHER" id="PTHR10046">
    <property type="entry name" value="ATP DEPENDENT LON PROTEASE FAMILY MEMBER"/>
    <property type="match status" value="1"/>
</dbReference>
<dbReference type="Proteomes" id="UP000460298">
    <property type="component" value="Unassembled WGS sequence"/>
</dbReference>
<reference evidence="6 7" key="1">
    <citation type="submission" date="2019-10" db="EMBL/GenBank/DDBJ databases">
        <title>Extracellular Electron Transfer in a Candidatus Methanoperedens spp. Enrichment Culture.</title>
        <authorList>
            <person name="Berger S."/>
            <person name="Rangel Shaw D."/>
            <person name="Berben T."/>
            <person name="In 'T Zandt M."/>
            <person name="Frank J."/>
            <person name="Reimann J."/>
            <person name="Jetten M.S.M."/>
            <person name="Welte C.U."/>
        </authorList>
    </citation>
    <scope>NUCLEOTIDE SEQUENCE [LARGE SCALE GENOMIC DNA]</scope>
    <source>
        <strain evidence="6">SB12</strain>
    </source>
</reference>
<dbReference type="Gene3D" id="3.30.230.10">
    <property type="match status" value="1"/>
</dbReference>
<evidence type="ECO:0000256" key="2">
    <source>
        <dbReference type="PROSITE-ProRule" id="PRU01122"/>
    </source>
</evidence>
<sequence>MNSLPVEKLIRRCLPDSLPFETTADLADLPGGLGQERAEEAADFALSMRSPGYNVFVLGPTGSGRRKLIFQLLERRAPDEKTPDDWCYVHNFAKPHRPLALRLPAGMGVRLREDMSHLLEDLKTGIPAAFESDEFRMRLSQIEDQFNEKQNKTLEEIGKDAASQKIALLRTPGGFSLAPLNPDKLDDVLSPEQYMSLPEDHRRHLEAEVERLQQRLQEAIRQFHVWRRERADRLRALSEEAVQFAVGHSMSDLRTSWAQYPDVLTYLEAVKKDAVEHMQDFRPADAGAPQETDFTRYSVNLIVDHASNGGAPVIYEESPTHPNLIGRVEHIAQLGALITNFTLIKAGALHRAAGGYLILDAQKLLMQPFAYEALKRTLSTGEIRIESPGQIYGMVSTVSLEPEPIPFAGRVILVGDRSLYYLLSAYDPEFRELFKIAADLEDEIPRTDDSHLLMCRFIASLCRRENLLPFDRSGAARIIEASGRMADDQQKLYTHAESLCDLIREADHFARKNGHEHVHADDVDLARNARERRLGRIREMLIEQILRGTMRIDSDGAVIGQVNGLSVLSTGDTSFGTPTRITATVRPGEGEVLDIQREVKLGGALHSKGVLILSSFLGRRYGLQGSLSLSASLVFEQTYGMVDGDSASTAELCAILSATAGIPLLQRYAITGSVDQFGNVQAIGGVNEKIEGFFTICSKRGLTGSQGVVIPETNVPHLMLRDEVVEAVKDGRFHIYAVRTVDEALEILTGESAGVADEQGVFPENSINGRVFQRLKEFADLRKRLREEQKPGVSPSEESTTPSEAGEA</sequence>
<accession>A0A833LY49</accession>
<dbReference type="Pfam" id="PF20437">
    <property type="entry name" value="LonC_helical"/>
    <property type="match status" value="1"/>
</dbReference>
<evidence type="ECO:0000313" key="6">
    <source>
        <dbReference type="EMBL" id="KAB2934205.1"/>
    </source>
</evidence>
<dbReference type="InterPro" id="IPR046844">
    <property type="entry name" value="Lon-like_helical"/>
</dbReference>
<dbReference type="GO" id="GO:0006508">
    <property type="term" value="P:proteolysis"/>
    <property type="evidence" value="ECO:0007669"/>
    <property type="project" value="UniProtKB-KW"/>
</dbReference>
<dbReference type="Pfam" id="PF05362">
    <property type="entry name" value="Lon_C"/>
    <property type="match status" value="1"/>
</dbReference>
<dbReference type="InterPro" id="IPR027065">
    <property type="entry name" value="Lon_Prtase"/>
</dbReference>
<dbReference type="GO" id="GO:0030163">
    <property type="term" value="P:protein catabolic process"/>
    <property type="evidence" value="ECO:0007669"/>
    <property type="project" value="InterPro"/>
</dbReference>
<feature type="active site" evidence="2">
    <location>
        <position position="689"/>
    </location>
</feature>
<dbReference type="AlphaFoldDB" id="A0A833LY49"/>
<dbReference type="InterPro" id="IPR046843">
    <property type="entry name" value="LonB_AAA-LID"/>
</dbReference>
<comment type="catalytic activity">
    <reaction evidence="2">
        <text>Hydrolysis of proteins in presence of ATP.</text>
        <dbReference type="EC" id="3.4.21.53"/>
    </reaction>
</comment>
<proteinExistence type="inferred from homology"/>
<dbReference type="InterPro" id="IPR027417">
    <property type="entry name" value="P-loop_NTPase"/>
</dbReference>
<dbReference type="InterPro" id="IPR014721">
    <property type="entry name" value="Ribsml_uS5_D2-typ_fold_subgr"/>
</dbReference>
<dbReference type="Pfam" id="PF20436">
    <property type="entry name" value="LonB_AAA-LID"/>
    <property type="match status" value="1"/>
</dbReference>
<organism evidence="6 7">
    <name type="scientific">Leptonema illini</name>
    <dbReference type="NCBI Taxonomy" id="183"/>
    <lineage>
        <taxon>Bacteria</taxon>
        <taxon>Pseudomonadati</taxon>
        <taxon>Spirochaetota</taxon>
        <taxon>Spirochaetia</taxon>
        <taxon>Leptospirales</taxon>
        <taxon>Leptospiraceae</taxon>
        <taxon>Leptonema</taxon>
    </lineage>
</organism>
<name>A0A833LY49_9LEPT</name>
<dbReference type="PRINTS" id="PR00830">
    <property type="entry name" value="ENDOLAPTASE"/>
</dbReference>
<dbReference type="SUPFAM" id="SSF54211">
    <property type="entry name" value="Ribosomal protein S5 domain 2-like"/>
    <property type="match status" value="1"/>
</dbReference>
<dbReference type="InterPro" id="IPR020568">
    <property type="entry name" value="Ribosomal_Su5_D2-typ_SF"/>
</dbReference>
<keyword evidence="2" id="KW-0720">Serine protease</keyword>
<comment type="caution">
    <text evidence="6">The sequence shown here is derived from an EMBL/GenBank/DDBJ whole genome shotgun (WGS) entry which is preliminary data.</text>
</comment>
<dbReference type="EMBL" id="WBUI01000003">
    <property type="protein sequence ID" value="KAB2934205.1"/>
    <property type="molecule type" value="Genomic_DNA"/>
</dbReference>
<dbReference type="Pfam" id="PF13654">
    <property type="entry name" value="AAA_32"/>
    <property type="match status" value="1"/>
</dbReference>
<dbReference type="Gene3D" id="1.10.8.60">
    <property type="match status" value="1"/>
</dbReference>
<feature type="active site" evidence="2">
    <location>
        <position position="646"/>
    </location>
</feature>
<protein>
    <recommendedName>
        <fullName evidence="2">endopeptidase La</fullName>
        <ecNumber evidence="2">3.4.21.53</ecNumber>
    </recommendedName>
</protein>
<gene>
    <name evidence="6" type="ORF">F9K24_04050</name>
</gene>
<dbReference type="GO" id="GO:0004252">
    <property type="term" value="F:serine-type endopeptidase activity"/>
    <property type="evidence" value="ECO:0007669"/>
    <property type="project" value="UniProtKB-UniRule"/>
</dbReference>
<feature type="region of interest" description="Disordered" evidence="4">
    <location>
        <begin position="786"/>
        <end position="808"/>
    </location>
</feature>
<keyword evidence="2" id="KW-0378">Hydrolase</keyword>
<dbReference type="InterPro" id="IPR041699">
    <property type="entry name" value="AAA_32"/>
</dbReference>
<keyword evidence="3" id="KW-0175">Coiled coil</keyword>
<keyword evidence="1 2" id="KW-0645">Protease</keyword>